<dbReference type="RefSeq" id="WP_192746982.1">
    <property type="nucleotide sequence ID" value="NZ_JADBEJ010000006.1"/>
</dbReference>
<dbReference type="EMBL" id="JADBEJ010000006">
    <property type="protein sequence ID" value="MBE1580418.1"/>
    <property type="molecule type" value="Genomic_DNA"/>
</dbReference>
<proteinExistence type="predicted"/>
<evidence type="ECO:0000313" key="1">
    <source>
        <dbReference type="EMBL" id="MBE1580418.1"/>
    </source>
</evidence>
<keyword evidence="2" id="KW-1185">Reference proteome</keyword>
<organism evidence="1 2">
    <name type="scientific">Amycolatopsis roodepoortensis</name>
    <dbReference type="NCBI Taxonomy" id="700274"/>
    <lineage>
        <taxon>Bacteria</taxon>
        <taxon>Bacillati</taxon>
        <taxon>Actinomycetota</taxon>
        <taxon>Actinomycetes</taxon>
        <taxon>Pseudonocardiales</taxon>
        <taxon>Pseudonocardiaceae</taxon>
        <taxon>Amycolatopsis</taxon>
    </lineage>
</organism>
<sequence length="219" mass="23827">MMKSLTTISATHSTRTEPYMVSAAAPGAWYCRLQVPLDPYDWVCHALETAARLRGLPITAVVRGSDGDVTDLVLLRDPSVLFGTAAVAALEGLVDMLVAATGWRRRPPAPLPEVVIPLGLRRGYAQDAPVHPARPTRRQLVDDVLGVRAWPVRLCSVRIGHDGEPQWWHEPGLLVHADDADQLPDLAEIAAELGQDRFVVTNAGCDTTTAYRRRTLTGG</sequence>
<comment type="caution">
    <text evidence="1">The sequence shown here is derived from an EMBL/GenBank/DDBJ whole genome shotgun (WGS) entry which is preliminary data.</text>
</comment>
<gene>
    <name evidence="1" type="ORF">H4W30_007499</name>
</gene>
<protein>
    <submittedName>
        <fullName evidence="1">Uncharacterized protein</fullName>
    </submittedName>
</protein>
<dbReference type="Proteomes" id="UP000656548">
    <property type="component" value="Unassembled WGS sequence"/>
</dbReference>
<evidence type="ECO:0000313" key="2">
    <source>
        <dbReference type="Proteomes" id="UP000656548"/>
    </source>
</evidence>
<name>A0ABR9LID4_9PSEU</name>
<reference evidence="1 2" key="1">
    <citation type="submission" date="2020-10" db="EMBL/GenBank/DDBJ databases">
        <title>Sequencing the genomes of 1000 actinobacteria strains.</title>
        <authorList>
            <person name="Klenk H.-P."/>
        </authorList>
    </citation>
    <scope>NUCLEOTIDE SEQUENCE [LARGE SCALE GENOMIC DNA]</scope>
    <source>
        <strain evidence="1 2">DSM 46661</strain>
    </source>
</reference>
<accession>A0ABR9LID4</accession>